<evidence type="ECO:0000313" key="7">
    <source>
        <dbReference type="EMBL" id="TCK61977.1"/>
    </source>
</evidence>
<sequence>MCELSIYGMHMSINRRESPFRHLIKAHGGFINFDNAATTPPFIAVMKAIDDFSDCYPSVHRGSGRRADHCSGLYEKTRADILDFFGTDSSTHTAIYTRNTTESINRLAELAPRKDKTVIVTEMEHHSNDLPWRQRFAETLHVLTDASGRLDLNHLEALLKNRAGRVAIVSVSGASNVTGFINPIRETAALAHRYGAMICVDAAQLAPHRRIDMKADGIDFLAFSGHKMYAPFGIGGLIGRKDFFSSAEPCMCGGGTVNLVTKDLVTWADPPARFEAGTPNLMGAVALGAALRVLKESGMDRIEAWESALANHIIDRLSQIEGLKLFSRKDGTGVISFNMEGIFHKTLADRLSYEAGIEVRSGCFCAQPYVQKLLGIDPAAISGFSAEEGRPGMVRISPGLYNTYDEADRLCEFLISIRGEVHSG</sequence>
<evidence type="ECO:0000256" key="2">
    <source>
        <dbReference type="ARBA" id="ARBA00010447"/>
    </source>
</evidence>
<keyword evidence="7" id="KW-0456">Lyase</keyword>
<dbReference type="PANTHER" id="PTHR43586:SF8">
    <property type="entry name" value="CYSTEINE DESULFURASE 1, CHLOROPLASTIC"/>
    <property type="match status" value="1"/>
</dbReference>
<dbReference type="Pfam" id="PF00266">
    <property type="entry name" value="Aminotran_5"/>
    <property type="match status" value="1"/>
</dbReference>
<keyword evidence="3" id="KW-0663">Pyridoxal phosphate</keyword>
<organism evidence="7 8">
    <name type="scientific">Seleniivibrio woodruffii</name>
    <dbReference type="NCBI Taxonomy" id="1078050"/>
    <lineage>
        <taxon>Bacteria</taxon>
        <taxon>Pseudomonadati</taxon>
        <taxon>Deferribacterota</taxon>
        <taxon>Deferribacteres</taxon>
        <taxon>Deferribacterales</taxon>
        <taxon>Geovibrionaceae</taxon>
        <taxon>Seleniivibrio</taxon>
    </lineage>
</organism>
<dbReference type="Gene3D" id="3.40.640.10">
    <property type="entry name" value="Type I PLP-dependent aspartate aminotransferase-like (Major domain)"/>
    <property type="match status" value="1"/>
</dbReference>
<name>A0A4R1KCU2_9BACT</name>
<dbReference type="SUPFAM" id="SSF53383">
    <property type="entry name" value="PLP-dependent transferases"/>
    <property type="match status" value="1"/>
</dbReference>
<dbReference type="InterPro" id="IPR015421">
    <property type="entry name" value="PyrdxlP-dep_Trfase_major"/>
</dbReference>
<gene>
    <name evidence="7" type="ORF">C8D98_0485</name>
</gene>
<dbReference type="Gene3D" id="3.90.1150.10">
    <property type="entry name" value="Aspartate Aminotransferase, domain 1"/>
    <property type="match status" value="1"/>
</dbReference>
<reference evidence="7 8" key="1">
    <citation type="submission" date="2019-03" db="EMBL/GenBank/DDBJ databases">
        <title>Genomic Encyclopedia of Type Strains, Phase IV (KMG-IV): sequencing the most valuable type-strain genomes for metagenomic binning, comparative biology and taxonomic classification.</title>
        <authorList>
            <person name="Goeker M."/>
        </authorList>
    </citation>
    <scope>NUCLEOTIDE SEQUENCE [LARGE SCALE GENOMIC DNA]</scope>
    <source>
        <strain evidence="7 8">DSM 24984</strain>
    </source>
</reference>
<dbReference type="PROSITE" id="PS00595">
    <property type="entry name" value="AA_TRANSFER_CLASS_5"/>
    <property type="match status" value="1"/>
</dbReference>
<comment type="similarity">
    <text evidence="2">Belongs to the class-V pyridoxal-phosphate-dependent aminotransferase family. Csd subfamily.</text>
</comment>
<evidence type="ECO:0000259" key="6">
    <source>
        <dbReference type="Pfam" id="PF00266"/>
    </source>
</evidence>
<dbReference type="InterPro" id="IPR020578">
    <property type="entry name" value="Aminotrans_V_PyrdxlP_BS"/>
</dbReference>
<evidence type="ECO:0000256" key="4">
    <source>
        <dbReference type="ARBA" id="ARBA00050776"/>
    </source>
</evidence>
<dbReference type="InterPro" id="IPR015422">
    <property type="entry name" value="PyrdxlP-dep_Trfase_small"/>
</dbReference>
<dbReference type="PANTHER" id="PTHR43586">
    <property type="entry name" value="CYSTEINE DESULFURASE"/>
    <property type="match status" value="1"/>
</dbReference>
<evidence type="ECO:0000313" key="8">
    <source>
        <dbReference type="Proteomes" id="UP000294614"/>
    </source>
</evidence>
<evidence type="ECO:0000256" key="5">
    <source>
        <dbReference type="RuleBase" id="RU004504"/>
    </source>
</evidence>
<dbReference type="GO" id="GO:0031071">
    <property type="term" value="F:cysteine desulfurase activity"/>
    <property type="evidence" value="ECO:0007669"/>
    <property type="project" value="UniProtKB-EC"/>
</dbReference>
<keyword evidence="8" id="KW-1185">Reference proteome</keyword>
<comment type="caution">
    <text evidence="7">The sequence shown here is derived from an EMBL/GenBank/DDBJ whole genome shotgun (WGS) entry which is preliminary data.</text>
</comment>
<accession>A0A4R1KCU2</accession>
<dbReference type="EMBL" id="SMGG01000003">
    <property type="protein sequence ID" value="TCK61977.1"/>
    <property type="molecule type" value="Genomic_DNA"/>
</dbReference>
<dbReference type="GO" id="GO:0016829">
    <property type="term" value="F:lyase activity"/>
    <property type="evidence" value="ECO:0007669"/>
    <property type="project" value="UniProtKB-KW"/>
</dbReference>
<proteinExistence type="inferred from homology"/>
<comment type="cofactor">
    <cofactor evidence="1 5">
        <name>pyridoxal 5'-phosphate</name>
        <dbReference type="ChEBI" id="CHEBI:597326"/>
    </cofactor>
</comment>
<dbReference type="InterPro" id="IPR000192">
    <property type="entry name" value="Aminotrans_V_dom"/>
</dbReference>
<protein>
    <submittedName>
        <fullName evidence="7">Selenocysteine lyase/cysteine desulfurase</fullName>
    </submittedName>
</protein>
<feature type="domain" description="Aminotransferase class V" evidence="6">
    <location>
        <begin position="31"/>
        <end position="410"/>
    </location>
</feature>
<comment type="catalytic activity">
    <reaction evidence="4">
        <text>(sulfur carrier)-H + L-cysteine = (sulfur carrier)-SH + L-alanine</text>
        <dbReference type="Rhea" id="RHEA:43892"/>
        <dbReference type="Rhea" id="RHEA-COMP:14737"/>
        <dbReference type="Rhea" id="RHEA-COMP:14739"/>
        <dbReference type="ChEBI" id="CHEBI:29917"/>
        <dbReference type="ChEBI" id="CHEBI:35235"/>
        <dbReference type="ChEBI" id="CHEBI:57972"/>
        <dbReference type="ChEBI" id="CHEBI:64428"/>
        <dbReference type="EC" id="2.8.1.7"/>
    </reaction>
</comment>
<dbReference type="Proteomes" id="UP000294614">
    <property type="component" value="Unassembled WGS sequence"/>
</dbReference>
<dbReference type="AlphaFoldDB" id="A0A4R1KCU2"/>
<evidence type="ECO:0000256" key="3">
    <source>
        <dbReference type="ARBA" id="ARBA00022898"/>
    </source>
</evidence>
<dbReference type="InterPro" id="IPR015424">
    <property type="entry name" value="PyrdxlP-dep_Trfase"/>
</dbReference>
<dbReference type="OrthoDB" id="9804366at2"/>
<evidence type="ECO:0000256" key="1">
    <source>
        <dbReference type="ARBA" id="ARBA00001933"/>
    </source>
</evidence>